<gene>
    <name evidence="1" type="ORF">X975_17327</name>
</gene>
<organism evidence="1 2">
    <name type="scientific">Stegodyphus mimosarum</name>
    <name type="common">African social velvet spider</name>
    <dbReference type="NCBI Taxonomy" id="407821"/>
    <lineage>
        <taxon>Eukaryota</taxon>
        <taxon>Metazoa</taxon>
        <taxon>Ecdysozoa</taxon>
        <taxon>Arthropoda</taxon>
        <taxon>Chelicerata</taxon>
        <taxon>Arachnida</taxon>
        <taxon>Araneae</taxon>
        <taxon>Araneomorphae</taxon>
        <taxon>Entelegynae</taxon>
        <taxon>Eresoidea</taxon>
        <taxon>Eresidae</taxon>
        <taxon>Stegodyphus</taxon>
    </lineage>
</organism>
<dbReference type="Proteomes" id="UP000054359">
    <property type="component" value="Unassembled WGS sequence"/>
</dbReference>
<protein>
    <submittedName>
        <fullName evidence="1">Uncharacterized protein</fullName>
    </submittedName>
</protein>
<dbReference type="AlphaFoldDB" id="A0A087SW87"/>
<evidence type="ECO:0000313" key="2">
    <source>
        <dbReference type="Proteomes" id="UP000054359"/>
    </source>
</evidence>
<proteinExistence type="predicted"/>
<accession>A0A087SW87</accession>
<evidence type="ECO:0000313" key="1">
    <source>
        <dbReference type="EMBL" id="KFM57126.1"/>
    </source>
</evidence>
<keyword evidence="2" id="KW-1185">Reference proteome</keyword>
<dbReference type="EMBL" id="KK112237">
    <property type="protein sequence ID" value="KFM57126.1"/>
    <property type="molecule type" value="Genomic_DNA"/>
</dbReference>
<reference evidence="1 2" key="1">
    <citation type="submission" date="2013-11" db="EMBL/GenBank/DDBJ databases">
        <title>Genome sequencing of Stegodyphus mimosarum.</title>
        <authorList>
            <person name="Bechsgaard J."/>
        </authorList>
    </citation>
    <scope>NUCLEOTIDE SEQUENCE [LARGE SCALE GENOMIC DNA]</scope>
</reference>
<name>A0A087SW87_STEMI</name>
<sequence>MDGSAPEKTQFQDIMTESVLKEIQDIIEVVEGYEV</sequence>
<feature type="non-terminal residue" evidence="1">
    <location>
        <position position="35"/>
    </location>
</feature>